<reference evidence="1 2" key="1">
    <citation type="submission" date="2022-11" db="EMBL/GenBank/DDBJ databases">
        <authorList>
            <person name="Cortes-Martin A."/>
            <person name="Buttimer C.T.H."/>
            <person name="Hill C."/>
        </authorList>
    </citation>
    <scope>NUCLEOTIDE SEQUENCE [LARGE SCALE GENOMIC DNA]</scope>
</reference>
<dbReference type="Proteomes" id="UP001223579">
    <property type="component" value="Segment"/>
</dbReference>
<organism evidence="1 2">
    <name type="scientific">Escherichia phage A73</name>
    <dbReference type="NCBI Taxonomy" id="3003819"/>
    <lineage>
        <taxon>Viruses</taxon>
        <taxon>Duplodnaviria</taxon>
        <taxon>Heunggongvirae</taxon>
        <taxon>Uroviricota</taxon>
        <taxon>Caudoviricetes</taxon>
        <taxon>Vequintavirinae</taxon>
        <taxon>Septuagintavirus</taxon>
        <taxon>Septuagintavirus A73</taxon>
    </lineage>
</organism>
<dbReference type="Gene3D" id="3.90.226.10">
    <property type="entry name" value="2-enoyl-CoA Hydratase, Chain A, domain 1"/>
    <property type="match status" value="1"/>
</dbReference>
<sequence length="281" mass="31650">MEEIVMNGPAKNIWVSPVTSNDWRIYVTDLHNSPEAHIEAVDLIRSAPEGDIVNLYITSCGGYCDIADMYMTAISETKATVVTHGIGEVASAATMIFLSGHVRICRPGSHYMFHNVQMSMGGDSALVFKRSDFYKDLFKEKYYDLYKGVMTEDELVELFDRAGEIYFTSSQMQARLTAEDEAIKKQMEADQQNTGGIKVEGSIESSDVDDAKEIGEGEFEIVLDEGYAKKFNIFTLNPRDFDEYNLDELDEIAECFGVEQYVYYRDELIEQIITAAKEGGK</sequence>
<dbReference type="Pfam" id="PF00574">
    <property type="entry name" value="CLP_protease"/>
    <property type="match status" value="1"/>
</dbReference>
<name>A0AAE9VXJ3_9CAUD</name>
<gene>
    <name evidence="1" type="ORF">A73_220</name>
</gene>
<evidence type="ECO:0000313" key="1">
    <source>
        <dbReference type="EMBL" id="WBF77734.1"/>
    </source>
</evidence>
<dbReference type="InterPro" id="IPR023562">
    <property type="entry name" value="ClpP/TepA"/>
</dbReference>
<evidence type="ECO:0008006" key="3">
    <source>
        <dbReference type="Google" id="ProtNLM"/>
    </source>
</evidence>
<evidence type="ECO:0000313" key="2">
    <source>
        <dbReference type="Proteomes" id="UP001223579"/>
    </source>
</evidence>
<protein>
    <recommendedName>
        <fullName evidence="3">ATP-dependent Clp protease proteolytic subunit</fullName>
    </recommendedName>
</protein>
<accession>A0AAE9VXJ3</accession>
<dbReference type="InterPro" id="IPR029045">
    <property type="entry name" value="ClpP/crotonase-like_dom_sf"/>
</dbReference>
<keyword evidence="2" id="KW-1185">Reference proteome</keyword>
<proteinExistence type="predicted"/>
<dbReference type="EMBL" id="OP778609">
    <property type="protein sequence ID" value="WBF77734.1"/>
    <property type="molecule type" value="Genomic_DNA"/>
</dbReference>
<dbReference type="SUPFAM" id="SSF52096">
    <property type="entry name" value="ClpP/crotonase"/>
    <property type="match status" value="1"/>
</dbReference>